<accession>A0A2S8GP74</accession>
<name>A0A2S8GP74_9BACT</name>
<dbReference type="RefSeq" id="WP_105335194.1">
    <property type="nucleotide sequence ID" value="NZ_PUHZ01000010.1"/>
</dbReference>
<proteinExistence type="predicted"/>
<feature type="transmembrane region" description="Helical" evidence="2">
    <location>
        <begin position="29"/>
        <end position="47"/>
    </location>
</feature>
<keyword evidence="2" id="KW-0472">Membrane</keyword>
<reference evidence="3 4" key="1">
    <citation type="submission" date="2018-02" db="EMBL/GenBank/DDBJ databases">
        <title>Comparative genomes isolates from brazilian mangrove.</title>
        <authorList>
            <person name="Araujo J.E."/>
            <person name="Taketani R.G."/>
            <person name="Silva M.C.P."/>
            <person name="Loureco M.V."/>
            <person name="Andreote F.D."/>
        </authorList>
    </citation>
    <scope>NUCLEOTIDE SEQUENCE [LARGE SCALE GENOMIC DNA]</scope>
    <source>
        <strain evidence="3 4">Nap-Phe MGV</strain>
    </source>
</reference>
<feature type="region of interest" description="Disordered" evidence="1">
    <location>
        <begin position="1"/>
        <end position="24"/>
    </location>
</feature>
<feature type="transmembrane region" description="Helical" evidence="2">
    <location>
        <begin position="59"/>
        <end position="78"/>
    </location>
</feature>
<keyword evidence="2" id="KW-0812">Transmembrane</keyword>
<evidence type="ECO:0000313" key="3">
    <source>
        <dbReference type="EMBL" id="PQO46222.1"/>
    </source>
</evidence>
<feature type="transmembrane region" description="Helical" evidence="2">
    <location>
        <begin position="115"/>
        <end position="133"/>
    </location>
</feature>
<dbReference type="OrthoDB" id="273909at2"/>
<dbReference type="AlphaFoldDB" id="A0A2S8GP74"/>
<evidence type="ECO:0000313" key="4">
    <source>
        <dbReference type="Proteomes" id="UP000237819"/>
    </source>
</evidence>
<evidence type="ECO:0000256" key="1">
    <source>
        <dbReference type="SAM" id="MobiDB-lite"/>
    </source>
</evidence>
<keyword evidence="2" id="KW-1133">Transmembrane helix</keyword>
<sequence>MSEEPESNPFASPSGDDEKPPEEVSTIPAPLAMAMLLGFLLMLFQIGEFVLVGTNGGTGPYALLGSAVLTMLITLGLIAHSGPTWAAARFYFLFQGVLSTAFAVMAISLGKEPMAIVSGMVQCGFCLIIFLALGQASVRKYHQLECPQCHEVNAGGDDLLCFQRRCRNCGFRW</sequence>
<feature type="transmembrane region" description="Helical" evidence="2">
    <location>
        <begin position="90"/>
        <end position="109"/>
    </location>
</feature>
<protein>
    <submittedName>
        <fullName evidence="3">Uncharacterized protein</fullName>
    </submittedName>
</protein>
<gene>
    <name evidence="3" type="ORF">C5Y93_09555</name>
</gene>
<dbReference type="EMBL" id="PUHZ01000010">
    <property type="protein sequence ID" value="PQO46222.1"/>
    <property type="molecule type" value="Genomic_DNA"/>
</dbReference>
<comment type="caution">
    <text evidence="3">The sequence shown here is derived from an EMBL/GenBank/DDBJ whole genome shotgun (WGS) entry which is preliminary data.</text>
</comment>
<organism evidence="3 4">
    <name type="scientific">Blastopirellula marina</name>
    <dbReference type="NCBI Taxonomy" id="124"/>
    <lineage>
        <taxon>Bacteria</taxon>
        <taxon>Pseudomonadati</taxon>
        <taxon>Planctomycetota</taxon>
        <taxon>Planctomycetia</taxon>
        <taxon>Pirellulales</taxon>
        <taxon>Pirellulaceae</taxon>
        <taxon>Blastopirellula</taxon>
    </lineage>
</organism>
<evidence type="ECO:0000256" key="2">
    <source>
        <dbReference type="SAM" id="Phobius"/>
    </source>
</evidence>
<dbReference type="Proteomes" id="UP000237819">
    <property type="component" value="Unassembled WGS sequence"/>
</dbReference>